<name>A0A2C9UIZ6_MANES</name>
<proteinExistence type="predicted"/>
<evidence type="ECO:0008006" key="2">
    <source>
        <dbReference type="Google" id="ProtNLM"/>
    </source>
</evidence>
<evidence type="ECO:0000313" key="1">
    <source>
        <dbReference type="EMBL" id="OAY30617.1"/>
    </source>
</evidence>
<dbReference type="CDD" id="cd00303">
    <property type="entry name" value="retropepsin_like"/>
    <property type="match status" value="1"/>
</dbReference>
<sequence length="81" mass="8642">MHLVNAISEVSPLKGLLYVNIRLNSAEVLAMADTGASHNFLAERMAKTLGLEVTKSSNRMKAVNSAARDVIGMAANVMTLI</sequence>
<accession>A0A2C9UIZ6</accession>
<reference evidence="1" key="1">
    <citation type="submission" date="2016-02" db="EMBL/GenBank/DDBJ databases">
        <title>WGS assembly of Manihot esculenta.</title>
        <authorList>
            <person name="Bredeson J.V."/>
            <person name="Prochnik S.E."/>
            <person name="Lyons J.B."/>
            <person name="Schmutz J."/>
            <person name="Grimwood J."/>
            <person name="Vrebalov J."/>
            <person name="Bart R.S."/>
            <person name="Amuge T."/>
            <person name="Ferguson M.E."/>
            <person name="Green R."/>
            <person name="Putnam N."/>
            <person name="Stites J."/>
            <person name="Rounsley S."/>
            <person name="Rokhsar D.S."/>
        </authorList>
    </citation>
    <scope>NUCLEOTIDE SEQUENCE [LARGE SCALE GENOMIC DNA]</scope>
    <source>
        <tissue evidence="1">Leaf</tissue>
    </source>
</reference>
<organism evidence="1">
    <name type="scientific">Manihot esculenta</name>
    <name type="common">Cassava</name>
    <name type="synonym">Jatropha manihot</name>
    <dbReference type="NCBI Taxonomy" id="3983"/>
    <lineage>
        <taxon>Eukaryota</taxon>
        <taxon>Viridiplantae</taxon>
        <taxon>Streptophyta</taxon>
        <taxon>Embryophyta</taxon>
        <taxon>Tracheophyta</taxon>
        <taxon>Spermatophyta</taxon>
        <taxon>Magnoliopsida</taxon>
        <taxon>eudicotyledons</taxon>
        <taxon>Gunneridae</taxon>
        <taxon>Pentapetalae</taxon>
        <taxon>rosids</taxon>
        <taxon>fabids</taxon>
        <taxon>Malpighiales</taxon>
        <taxon>Euphorbiaceae</taxon>
        <taxon>Crotonoideae</taxon>
        <taxon>Manihoteae</taxon>
        <taxon>Manihot</taxon>
    </lineage>
</organism>
<protein>
    <recommendedName>
        <fullName evidence="2">Aspartic peptidase DDI1-type domain-containing protein</fullName>
    </recommendedName>
</protein>
<gene>
    <name evidence="1" type="ORF">MANES_14G045300</name>
</gene>
<dbReference type="InterPro" id="IPR021109">
    <property type="entry name" value="Peptidase_aspartic_dom_sf"/>
</dbReference>
<dbReference type="EMBL" id="CM004400">
    <property type="protein sequence ID" value="OAY30617.1"/>
    <property type="molecule type" value="Genomic_DNA"/>
</dbReference>
<dbReference type="Gene3D" id="2.40.70.10">
    <property type="entry name" value="Acid Proteases"/>
    <property type="match status" value="1"/>
</dbReference>
<dbReference type="AlphaFoldDB" id="A0A2C9UIZ6"/>
<dbReference type="Pfam" id="PF13650">
    <property type="entry name" value="Asp_protease_2"/>
    <property type="match status" value="1"/>
</dbReference>
<dbReference type="SUPFAM" id="SSF50630">
    <property type="entry name" value="Acid proteases"/>
    <property type="match status" value="1"/>
</dbReference>